<dbReference type="Gene3D" id="3.30.70.270">
    <property type="match status" value="1"/>
</dbReference>
<dbReference type="Pfam" id="PF00563">
    <property type="entry name" value="EAL"/>
    <property type="match status" value="1"/>
</dbReference>
<dbReference type="InterPro" id="IPR001633">
    <property type="entry name" value="EAL_dom"/>
</dbReference>
<dbReference type="Proteomes" id="UP000527143">
    <property type="component" value="Unassembled WGS sequence"/>
</dbReference>
<feature type="domain" description="GGDEF" evidence="3">
    <location>
        <begin position="247"/>
        <end position="380"/>
    </location>
</feature>
<accession>A0A840YQH2</accession>
<dbReference type="PROSITE" id="PS50887">
    <property type="entry name" value="GGDEF"/>
    <property type="match status" value="1"/>
</dbReference>
<dbReference type="Pfam" id="PF07695">
    <property type="entry name" value="7TMR-DISM_7TM"/>
    <property type="match status" value="1"/>
</dbReference>
<evidence type="ECO:0000259" key="2">
    <source>
        <dbReference type="PROSITE" id="PS50883"/>
    </source>
</evidence>
<dbReference type="InterPro" id="IPR029787">
    <property type="entry name" value="Nucleotide_cyclase"/>
</dbReference>
<dbReference type="InterPro" id="IPR011623">
    <property type="entry name" value="7TMR_DISM_rcpt_extracell_dom1"/>
</dbReference>
<feature type="domain" description="EAL" evidence="2">
    <location>
        <begin position="389"/>
        <end position="642"/>
    </location>
</feature>
<evidence type="ECO:0000259" key="3">
    <source>
        <dbReference type="PROSITE" id="PS50887"/>
    </source>
</evidence>
<dbReference type="InterPro" id="IPR043128">
    <property type="entry name" value="Rev_trsase/Diguanyl_cyclase"/>
</dbReference>
<name>A0A840YQH2_9SPHN</name>
<feature type="transmembrane region" description="Helical" evidence="1">
    <location>
        <begin position="83"/>
        <end position="100"/>
    </location>
</feature>
<dbReference type="InterPro" id="IPR050706">
    <property type="entry name" value="Cyclic-di-GMP_PDE-like"/>
</dbReference>
<dbReference type="InterPro" id="IPR000160">
    <property type="entry name" value="GGDEF_dom"/>
</dbReference>
<dbReference type="CDD" id="cd01948">
    <property type="entry name" value="EAL"/>
    <property type="match status" value="1"/>
</dbReference>
<gene>
    <name evidence="4" type="ORF">FHT02_001704</name>
</gene>
<dbReference type="SUPFAM" id="SSF141868">
    <property type="entry name" value="EAL domain-like"/>
    <property type="match status" value="1"/>
</dbReference>
<dbReference type="NCBIfam" id="TIGR00254">
    <property type="entry name" value="GGDEF"/>
    <property type="match status" value="1"/>
</dbReference>
<dbReference type="PROSITE" id="PS50883">
    <property type="entry name" value="EAL"/>
    <property type="match status" value="1"/>
</dbReference>
<feature type="transmembrane region" description="Helical" evidence="1">
    <location>
        <begin position="18"/>
        <end position="41"/>
    </location>
</feature>
<reference evidence="4 5" key="1">
    <citation type="submission" date="2020-08" db="EMBL/GenBank/DDBJ databases">
        <title>Genomic Encyclopedia of Type Strains, Phase IV (KMG-IV): sequencing the most valuable type-strain genomes for metagenomic binning, comparative biology and taxonomic classification.</title>
        <authorList>
            <person name="Goeker M."/>
        </authorList>
    </citation>
    <scope>NUCLEOTIDE SEQUENCE [LARGE SCALE GENOMIC DNA]</scope>
    <source>
        <strain evidence="4 5">DSM 26736</strain>
    </source>
</reference>
<dbReference type="EMBL" id="JACIJF010000004">
    <property type="protein sequence ID" value="MBB5710473.1"/>
    <property type="molecule type" value="Genomic_DNA"/>
</dbReference>
<dbReference type="RefSeq" id="WP_184086457.1">
    <property type="nucleotide sequence ID" value="NZ_JACIJF010000004.1"/>
</dbReference>
<dbReference type="Pfam" id="PF00990">
    <property type="entry name" value="GGDEF"/>
    <property type="match status" value="1"/>
</dbReference>
<feature type="transmembrane region" description="Helical" evidence="1">
    <location>
        <begin position="112"/>
        <end position="132"/>
    </location>
</feature>
<organism evidence="4 5">
    <name type="scientific">Sphingomonas xinjiangensis</name>
    <dbReference type="NCBI Taxonomy" id="643568"/>
    <lineage>
        <taxon>Bacteria</taxon>
        <taxon>Pseudomonadati</taxon>
        <taxon>Pseudomonadota</taxon>
        <taxon>Alphaproteobacteria</taxon>
        <taxon>Sphingomonadales</taxon>
        <taxon>Sphingomonadaceae</taxon>
        <taxon>Sphingomonas</taxon>
    </lineage>
</organism>
<evidence type="ECO:0000256" key="1">
    <source>
        <dbReference type="SAM" id="Phobius"/>
    </source>
</evidence>
<keyword evidence="1" id="KW-0812">Transmembrane</keyword>
<dbReference type="PANTHER" id="PTHR33121:SF70">
    <property type="entry name" value="SIGNALING PROTEIN YKOW"/>
    <property type="match status" value="1"/>
</dbReference>
<sequence length="660" mass="72563">MYNVVIHAGRRYAFQRWYLLWVLLAFAYGMVWTNTAAFAVPDLVGPKAVRLDYVLVGLMIAAGNMFFFAVLEEGLLPRRLIQGGHLLACTGAVLGFVAAADDLFPAVRTDRWLNYAVAATAVWVALSCAMAMRRGSRVIWFYMIGWGPVICVFVARLGRNLGLLPQSDNVDMATFAALAFEALILSLAIADRFRMVRQQLDVAQQRRAIDMIEAKALRIAAQTDFLTGLGNRSSFQQQIRERVSFNASFSLLLIDVDYLKDANDCLGHAGGDALLQRIASGLAEIARSVPEARVARIGGDEFAMLFPSDEVLETAVVEQIGDMQGEPWNYMGQGRVLSLSVGSARFPEDANQPELLYHNADLALYNAKRLGRGRHYRYDPLLRILRDMQVEFTADAELALKRQEFSLYLQPIVTLPSSTCCGYEALLRWEHPEHGLMLPDRFAEVLVAEKIGMRIQEHVLELALGILRERRDEIPMLSVNFTSAQLAGPRAARRVLDRLTHHGVPPSSLCIEVTEGVMLDRAADNILATLRTLHKAGVSIALDDFGTGFASLVHLRKMPVDRIKIDRSFIAGLDETGGGTLAIVRAIIGLGRGLGNIVVAEGIETEAQAEQLKELGCHQGQGFLFGRAAPEPLPSLPAAERTAAPAHFAMEEEIVSAKAA</sequence>
<dbReference type="GO" id="GO:0071111">
    <property type="term" value="F:cyclic-guanylate-specific phosphodiesterase activity"/>
    <property type="evidence" value="ECO:0007669"/>
    <property type="project" value="InterPro"/>
</dbReference>
<dbReference type="SMART" id="SM00267">
    <property type="entry name" value="GGDEF"/>
    <property type="match status" value="1"/>
</dbReference>
<dbReference type="CDD" id="cd01949">
    <property type="entry name" value="GGDEF"/>
    <property type="match status" value="1"/>
</dbReference>
<dbReference type="InterPro" id="IPR035919">
    <property type="entry name" value="EAL_sf"/>
</dbReference>
<proteinExistence type="predicted"/>
<evidence type="ECO:0000313" key="5">
    <source>
        <dbReference type="Proteomes" id="UP000527143"/>
    </source>
</evidence>
<keyword evidence="5" id="KW-1185">Reference proteome</keyword>
<dbReference type="AlphaFoldDB" id="A0A840YQH2"/>
<keyword evidence="1" id="KW-0472">Membrane</keyword>
<protein>
    <submittedName>
        <fullName evidence="4">Diguanylate cyclase (GGDEF)-like protein</fullName>
    </submittedName>
</protein>
<comment type="caution">
    <text evidence="4">The sequence shown here is derived from an EMBL/GenBank/DDBJ whole genome shotgun (WGS) entry which is preliminary data.</text>
</comment>
<feature type="transmembrane region" description="Helical" evidence="1">
    <location>
        <begin position="139"/>
        <end position="158"/>
    </location>
</feature>
<dbReference type="Gene3D" id="3.20.20.450">
    <property type="entry name" value="EAL domain"/>
    <property type="match status" value="1"/>
</dbReference>
<dbReference type="SMART" id="SM00052">
    <property type="entry name" value="EAL"/>
    <property type="match status" value="1"/>
</dbReference>
<evidence type="ECO:0000313" key="4">
    <source>
        <dbReference type="EMBL" id="MBB5710473.1"/>
    </source>
</evidence>
<dbReference type="SUPFAM" id="SSF55073">
    <property type="entry name" value="Nucleotide cyclase"/>
    <property type="match status" value="1"/>
</dbReference>
<feature type="transmembrane region" description="Helical" evidence="1">
    <location>
        <begin position="53"/>
        <end position="71"/>
    </location>
</feature>
<dbReference type="PANTHER" id="PTHR33121">
    <property type="entry name" value="CYCLIC DI-GMP PHOSPHODIESTERASE PDEF"/>
    <property type="match status" value="1"/>
</dbReference>
<keyword evidence="1" id="KW-1133">Transmembrane helix</keyword>
<feature type="transmembrane region" description="Helical" evidence="1">
    <location>
        <begin position="170"/>
        <end position="190"/>
    </location>
</feature>